<dbReference type="Gene3D" id="1.10.443.10">
    <property type="entry name" value="Intergrase catalytic core"/>
    <property type="match status" value="1"/>
</dbReference>
<keyword evidence="2" id="KW-0963">Cytoplasm</keyword>
<protein>
    <submittedName>
        <fullName evidence="12">Recombinase XerC</fullName>
    </submittedName>
</protein>
<comment type="caution">
    <text evidence="12">The sequence shown here is derived from an EMBL/GenBank/DDBJ whole genome shotgun (WGS) entry which is preliminary data.</text>
</comment>
<organism evidence="12 13">
    <name type="scientific">Caryophanon latum</name>
    <dbReference type="NCBI Taxonomy" id="33977"/>
    <lineage>
        <taxon>Bacteria</taxon>
        <taxon>Bacillati</taxon>
        <taxon>Bacillota</taxon>
        <taxon>Bacilli</taxon>
        <taxon>Bacillales</taxon>
        <taxon>Caryophanaceae</taxon>
        <taxon>Caryophanon</taxon>
    </lineage>
</organism>
<reference evidence="12 13" key="1">
    <citation type="submission" date="2016-07" db="EMBL/GenBank/DDBJ databases">
        <title>Caryophanon latum genome sequencing.</title>
        <authorList>
            <person name="Verma A."/>
            <person name="Pal Y."/>
            <person name="Krishnamurthi S."/>
        </authorList>
    </citation>
    <scope>NUCLEOTIDE SEQUENCE [LARGE SCALE GENOMIC DNA]</scope>
    <source>
        <strain evidence="12 13">DSM 14151</strain>
    </source>
</reference>
<comment type="subcellular location">
    <subcellularLocation>
        <location evidence="1">Cytoplasm</location>
    </subcellularLocation>
</comment>
<evidence type="ECO:0000256" key="7">
    <source>
        <dbReference type="ARBA" id="ARBA00023172"/>
    </source>
</evidence>
<dbReference type="PANTHER" id="PTHR30349">
    <property type="entry name" value="PHAGE INTEGRASE-RELATED"/>
    <property type="match status" value="1"/>
</dbReference>
<evidence type="ECO:0000313" key="12">
    <source>
        <dbReference type="EMBL" id="OCS87887.1"/>
    </source>
</evidence>
<evidence type="ECO:0000256" key="3">
    <source>
        <dbReference type="ARBA" id="ARBA00022618"/>
    </source>
</evidence>
<dbReference type="Gene3D" id="1.10.150.130">
    <property type="match status" value="1"/>
</dbReference>
<keyword evidence="5" id="KW-0229">DNA integration</keyword>
<keyword evidence="8" id="KW-0131">Cell cycle</keyword>
<dbReference type="GO" id="GO:0003677">
    <property type="term" value="F:DNA binding"/>
    <property type="evidence" value="ECO:0007669"/>
    <property type="project" value="UniProtKB-UniRule"/>
</dbReference>
<evidence type="ECO:0000256" key="2">
    <source>
        <dbReference type="ARBA" id="ARBA00022490"/>
    </source>
</evidence>
<evidence type="ECO:0000256" key="5">
    <source>
        <dbReference type="ARBA" id="ARBA00022908"/>
    </source>
</evidence>
<keyword evidence="3" id="KW-0132">Cell division</keyword>
<dbReference type="InterPro" id="IPR013762">
    <property type="entry name" value="Integrase-like_cat_sf"/>
</dbReference>
<dbReference type="GO" id="GO:0006310">
    <property type="term" value="P:DNA recombination"/>
    <property type="evidence" value="ECO:0007669"/>
    <property type="project" value="UniProtKB-KW"/>
</dbReference>
<evidence type="ECO:0000256" key="1">
    <source>
        <dbReference type="ARBA" id="ARBA00004496"/>
    </source>
</evidence>
<sequence length="312" mass="35695">MNAYPKFMNDFFIYLTTIKGKSNRTRKEYEYDIALFLRFHTATAEHMKLEHIHDIDIRNFNVQTLSDVTLEDLYLFLAYCEETRGNSAASRARKVATLRSFFHYLYTKRKLITNNPTDDLEAPKLPKRRPVYLKIDEAKTLLHATKGNTHEQRNFCMLTWLLHLGLRVTELCDLNVSSLQGDRLRIIGKGNKERIVFCSDVCLQALAAYNDVKVPYKGDGEEPLFTSQKGTRLTRQGVSKMLRATTEQAGFAKGITPHKLRHTSATLMYQAGADIRSLQHILGHASVATTQIYTHVEDDAIRDVLAKNPLNE</sequence>
<feature type="domain" description="Tyr recombinase" evidence="10">
    <location>
        <begin position="128"/>
        <end position="306"/>
    </location>
</feature>
<keyword evidence="7" id="KW-0233">DNA recombination</keyword>
<dbReference type="EMBL" id="MATO01000054">
    <property type="protein sequence ID" value="OCS87887.1"/>
    <property type="molecule type" value="Genomic_DNA"/>
</dbReference>
<evidence type="ECO:0000256" key="6">
    <source>
        <dbReference type="ARBA" id="ARBA00023125"/>
    </source>
</evidence>
<evidence type="ECO:0000256" key="8">
    <source>
        <dbReference type="ARBA" id="ARBA00023306"/>
    </source>
</evidence>
<dbReference type="InterPro" id="IPR044068">
    <property type="entry name" value="CB"/>
</dbReference>
<dbReference type="InterPro" id="IPR011010">
    <property type="entry name" value="DNA_brk_join_enz"/>
</dbReference>
<dbReference type="OrthoDB" id="9801717at2"/>
<keyword evidence="13" id="KW-1185">Reference proteome</keyword>
<evidence type="ECO:0000256" key="4">
    <source>
        <dbReference type="ARBA" id="ARBA00022829"/>
    </source>
</evidence>
<dbReference type="GO" id="GO:0015074">
    <property type="term" value="P:DNA integration"/>
    <property type="evidence" value="ECO:0007669"/>
    <property type="project" value="UniProtKB-KW"/>
</dbReference>
<gene>
    <name evidence="12" type="ORF">A6K76_13855</name>
</gene>
<evidence type="ECO:0000313" key="13">
    <source>
        <dbReference type="Proteomes" id="UP000093482"/>
    </source>
</evidence>
<keyword evidence="4" id="KW-0159">Chromosome partition</keyword>
<evidence type="ECO:0000259" key="10">
    <source>
        <dbReference type="PROSITE" id="PS51898"/>
    </source>
</evidence>
<dbReference type="PROSITE" id="PS51900">
    <property type="entry name" value="CB"/>
    <property type="match status" value="1"/>
</dbReference>
<evidence type="ECO:0000256" key="9">
    <source>
        <dbReference type="PROSITE-ProRule" id="PRU01248"/>
    </source>
</evidence>
<dbReference type="GO" id="GO:0007059">
    <property type="term" value="P:chromosome segregation"/>
    <property type="evidence" value="ECO:0007669"/>
    <property type="project" value="UniProtKB-KW"/>
</dbReference>
<dbReference type="SUPFAM" id="SSF56349">
    <property type="entry name" value="DNA breaking-rejoining enzymes"/>
    <property type="match status" value="1"/>
</dbReference>
<dbReference type="Pfam" id="PF00589">
    <property type="entry name" value="Phage_integrase"/>
    <property type="match status" value="1"/>
</dbReference>
<dbReference type="PANTHER" id="PTHR30349:SF77">
    <property type="entry name" value="TYROSINE RECOMBINASE XERC"/>
    <property type="match status" value="1"/>
</dbReference>
<evidence type="ECO:0000259" key="11">
    <source>
        <dbReference type="PROSITE" id="PS51900"/>
    </source>
</evidence>
<keyword evidence="6 9" id="KW-0238">DNA-binding</keyword>
<dbReference type="RefSeq" id="WP_066465699.1">
    <property type="nucleotide sequence ID" value="NZ_MATO01000054.1"/>
</dbReference>
<dbReference type="Pfam" id="PF02899">
    <property type="entry name" value="Phage_int_SAM_1"/>
    <property type="match status" value="1"/>
</dbReference>
<dbReference type="InterPro" id="IPR004107">
    <property type="entry name" value="Integrase_SAM-like_N"/>
</dbReference>
<dbReference type="Proteomes" id="UP000093482">
    <property type="component" value="Unassembled WGS sequence"/>
</dbReference>
<dbReference type="InterPro" id="IPR002104">
    <property type="entry name" value="Integrase_catalytic"/>
</dbReference>
<name>A0A1C0YL27_9BACL</name>
<dbReference type="InterPro" id="IPR010998">
    <property type="entry name" value="Integrase_recombinase_N"/>
</dbReference>
<dbReference type="PROSITE" id="PS51898">
    <property type="entry name" value="TYR_RECOMBINASE"/>
    <property type="match status" value="1"/>
</dbReference>
<proteinExistence type="predicted"/>
<feature type="domain" description="Core-binding (CB)" evidence="11">
    <location>
        <begin position="2"/>
        <end position="106"/>
    </location>
</feature>
<accession>A0A1C0YL27</accession>
<dbReference type="AlphaFoldDB" id="A0A1C0YL27"/>
<dbReference type="GO" id="GO:0005737">
    <property type="term" value="C:cytoplasm"/>
    <property type="evidence" value="ECO:0007669"/>
    <property type="project" value="UniProtKB-SubCell"/>
</dbReference>
<dbReference type="InterPro" id="IPR050090">
    <property type="entry name" value="Tyrosine_recombinase_XerCD"/>
</dbReference>
<dbReference type="GO" id="GO:0051301">
    <property type="term" value="P:cell division"/>
    <property type="evidence" value="ECO:0007669"/>
    <property type="project" value="UniProtKB-KW"/>
</dbReference>